<sequence length="730" mass="82594">MSIVDQVLADARAELLSSVADVIDSINNKTPSASKLLEDLHSELKNCVTRTPRLHVVRRRLDAEILIQDFLKDGNKITLVSTQDVVNLISHLFSTDELLRLGFESIRTMSMQHRHGSHKPAEASPTQRHINIYLLRPTITDAKILKANIQYEKRNFFPVMCLPDVYDMFPQLLQRVLGESFTVGSREDGNNLVHLFPCNIHMAPIEPSVLSMFLTGSLKDFLADGDPMVSWFFAKSIEYLECRILRGAISTVTWLGQLSKLVCEAMIRGRRDCAANLTVLGLDTAVQPSDLSFMSQGLKAQNEHNKATSSDEANHTVIDQEVIKEWKQMMGVSSLLNEAVVMDRLLDMVTPLCLNFTYEGLLDNIFGIEQRQVRLPPGILEGHSNAPLSTHEQYRNNLLMNRNEFNEVTTEVMPLTSTFYKEIRWLCYADAAKYLHQRALQIHKGYDHGELNTIGEMSDFVKRFKILQKEHSELNSHVNLMSWISSLIKGDIIQLLHQLEDFILHSSSDVKSEDYKLSSITAKLFNKPEDPGISMFLDVIYANADIKQVYRLLMLLSQTRGGIREDNLKNIKRVIADQYGFEQLMTIQLFEDMGLIGVNNNPDTIRWSRLCKKLNLLVDRETSSSDYSVFFGGYAPMSMRLLQLILVTQSISTIKSELSLLNSPIGVLRQKSLLKCDPKKNCSYMLFGLIGGITLGEIAAVASMNQKRSQQILVLTTNVINMQNIVNATF</sequence>
<dbReference type="Proteomes" id="UP001230268">
    <property type="component" value="Unassembled WGS sequence"/>
</dbReference>
<dbReference type="InterPro" id="IPR043155">
    <property type="entry name" value="VPS33_dom3b"/>
</dbReference>
<gene>
    <name evidence="2" type="ORF">BgAZ_103880</name>
</gene>
<evidence type="ECO:0000313" key="3">
    <source>
        <dbReference type="Proteomes" id="UP001230268"/>
    </source>
</evidence>
<dbReference type="InterPro" id="IPR001619">
    <property type="entry name" value="Sec1-like"/>
</dbReference>
<dbReference type="PANTHER" id="PTHR11679">
    <property type="entry name" value="VESICLE PROTEIN SORTING-ASSOCIATED"/>
    <property type="match status" value="1"/>
</dbReference>
<dbReference type="Gene3D" id="3.40.50.1910">
    <property type="match status" value="1"/>
</dbReference>
<dbReference type="InterPro" id="IPR027482">
    <property type="entry name" value="Sec1-like_dom2"/>
</dbReference>
<dbReference type="AlphaFoldDB" id="A0AAD8PFP1"/>
<accession>A0AAD8PFP1</accession>
<name>A0AAD8PFP1_BABGI</name>
<comment type="similarity">
    <text evidence="1">Belongs to the STXBP/unc-18/SEC1 family.</text>
</comment>
<dbReference type="Gene3D" id="3.90.830.10">
    <property type="entry name" value="Syntaxin Binding Protein 1, Chain A, domain 2"/>
    <property type="match status" value="1"/>
</dbReference>
<dbReference type="EMBL" id="JAVEPI010000001">
    <property type="protein sequence ID" value="KAK1444482.1"/>
    <property type="molecule type" value="Genomic_DNA"/>
</dbReference>
<proteinExistence type="inferred from homology"/>
<dbReference type="InterPro" id="IPR036045">
    <property type="entry name" value="Sec1-like_sf"/>
</dbReference>
<protein>
    <submittedName>
        <fullName evidence="2">Sec1-like protein</fullName>
    </submittedName>
</protein>
<evidence type="ECO:0000256" key="1">
    <source>
        <dbReference type="ARBA" id="ARBA00009884"/>
    </source>
</evidence>
<dbReference type="InterPro" id="IPR043127">
    <property type="entry name" value="Sec-1-like_dom3a"/>
</dbReference>
<dbReference type="Pfam" id="PF00995">
    <property type="entry name" value="Sec1"/>
    <property type="match status" value="1"/>
</dbReference>
<dbReference type="Gene3D" id="1.25.40.850">
    <property type="match status" value="1"/>
</dbReference>
<dbReference type="SUPFAM" id="SSF56815">
    <property type="entry name" value="Sec1/munc18-like (SM) proteins"/>
    <property type="match status" value="1"/>
</dbReference>
<organism evidence="2 3">
    <name type="scientific">Babesia gibsoni</name>
    <dbReference type="NCBI Taxonomy" id="33632"/>
    <lineage>
        <taxon>Eukaryota</taxon>
        <taxon>Sar</taxon>
        <taxon>Alveolata</taxon>
        <taxon>Apicomplexa</taxon>
        <taxon>Aconoidasida</taxon>
        <taxon>Piroplasmida</taxon>
        <taxon>Babesiidae</taxon>
        <taxon>Babesia</taxon>
    </lineage>
</organism>
<reference evidence="2" key="1">
    <citation type="submission" date="2023-08" db="EMBL/GenBank/DDBJ databases">
        <title>Draft sequence of the Babesia gibsoni genome.</title>
        <authorList>
            <person name="Yamagishi J.Y."/>
            <person name="Xuan X.X."/>
        </authorList>
    </citation>
    <scope>NUCLEOTIDE SEQUENCE</scope>
    <source>
        <strain evidence="2">Azabu</strain>
    </source>
</reference>
<evidence type="ECO:0000313" key="2">
    <source>
        <dbReference type="EMBL" id="KAK1444482.1"/>
    </source>
</evidence>
<dbReference type="GO" id="GO:0016192">
    <property type="term" value="P:vesicle-mediated transport"/>
    <property type="evidence" value="ECO:0007669"/>
    <property type="project" value="InterPro"/>
</dbReference>
<keyword evidence="3" id="KW-1185">Reference proteome</keyword>
<comment type="caution">
    <text evidence="2">The sequence shown here is derived from an EMBL/GenBank/DDBJ whole genome shotgun (WGS) entry which is preliminary data.</text>
</comment>